<sequence length="83" mass="9344">VSQIHPALLSLTTCLARRSVPLKFPADAYRSPSIISNILWSKLYQHMRIRTVLPYHPTLGLDSRTPGICFGPYDDVMRTACSK</sequence>
<evidence type="ECO:0000313" key="1">
    <source>
        <dbReference type="EMBL" id="KIJ91160.1"/>
    </source>
</evidence>
<accession>A0A0C9WMJ0</accession>
<dbReference type="Proteomes" id="UP000054477">
    <property type="component" value="Unassembled WGS sequence"/>
</dbReference>
<reference evidence="1 2" key="1">
    <citation type="submission" date="2014-04" db="EMBL/GenBank/DDBJ databases">
        <authorList>
            <consortium name="DOE Joint Genome Institute"/>
            <person name="Kuo A."/>
            <person name="Kohler A."/>
            <person name="Nagy L.G."/>
            <person name="Floudas D."/>
            <person name="Copeland A."/>
            <person name="Barry K.W."/>
            <person name="Cichocki N."/>
            <person name="Veneault-Fourrey C."/>
            <person name="LaButti K."/>
            <person name="Lindquist E.A."/>
            <person name="Lipzen A."/>
            <person name="Lundell T."/>
            <person name="Morin E."/>
            <person name="Murat C."/>
            <person name="Sun H."/>
            <person name="Tunlid A."/>
            <person name="Henrissat B."/>
            <person name="Grigoriev I.V."/>
            <person name="Hibbett D.S."/>
            <person name="Martin F."/>
            <person name="Nordberg H.P."/>
            <person name="Cantor M.N."/>
            <person name="Hua S.X."/>
        </authorList>
    </citation>
    <scope>NUCLEOTIDE SEQUENCE [LARGE SCALE GENOMIC DNA]</scope>
    <source>
        <strain evidence="1 2">LaAM-08-1</strain>
    </source>
</reference>
<dbReference type="HOGENOM" id="CLU_161087_0_0_1"/>
<reference evidence="2" key="2">
    <citation type="submission" date="2015-01" db="EMBL/GenBank/DDBJ databases">
        <title>Evolutionary Origins and Diversification of the Mycorrhizal Mutualists.</title>
        <authorList>
            <consortium name="DOE Joint Genome Institute"/>
            <consortium name="Mycorrhizal Genomics Consortium"/>
            <person name="Kohler A."/>
            <person name="Kuo A."/>
            <person name="Nagy L.G."/>
            <person name="Floudas D."/>
            <person name="Copeland A."/>
            <person name="Barry K.W."/>
            <person name="Cichocki N."/>
            <person name="Veneault-Fourrey C."/>
            <person name="LaButti K."/>
            <person name="Lindquist E.A."/>
            <person name="Lipzen A."/>
            <person name="Lundell T."/>
            <person name="Morin E."/>
            <person name="Murat C."/>
            <person name="Riley R."/>
            <person name="Ohm R."/>
            <person name="Sun H."/>
            <person name="Tunlid A."/>
            <person name="Henrissat B."/>
            <person name="Grigoriev I.V."/>
            <person name="Hibbett D.S."/>
            <person name="Martin F."/>
        </authorList>
    </citation>
    <scope>NUCLEOTIDE SEQUENCE [LARGE SCALE GENOMIC DNA]</scope>
    <source>
        <strain evidence="2">LaAM-08-1</strain>
    </source>
</reference>
<evidence type="ECO:0000313" key="2">
    <source>
        <dbReference type="Proteomes" id="UP000054477"/>
    </source>
</evidence>
<proteinExistence type="predicted"/>
<name>A0A0C9WMJ0_9AGAR</name>
<protein>
    <submittedName>
        <fullName evidence="1">Uncharacterized protein</fullName>
    </submittedName>
</protein>
<gene>
    <name evidence="1" type="ORF">K443DRAFT_115459</name>
</gene>
<keyword evidence="2" id="KW-1185">Reference proteome</keyword>
<feature type="non-terminal residue" evidence="1">
    <location>
        <position position="83"/>
    </location>
</feature>
<dbReference type="EMBL" id="KN839046">
    <property type="protein sequence ID" value="KIJ91160.1"/>
    <property type="molecule type" value="Genomic_DNA"/>
</dbReference>
<dbReference type="AlphaFoldDB" id="A0A0C9WMJ0"/>
<organism evidence="1 2">
    <name type="scientific">Laccaria amethystina LaAM-08-1</name>
    <dbReference type="NCBI Taxonomy" id="1095629"/>
    <lineage>
        <taxon>Eukaryota</taxon>
        <taxon>Fungi</taxon>
        <taxon>Dikarya</taxon>
        <taxon>Basidiomycota</taxon>
        <taxon>Agaricomycotina</taxon>
        <taxon>Agaricomycetes</taxon>
        <taxon>Agaricomycetidae</taxon>
        <taxon>Agaricales</taxon>
        <taxon>Agaricineae</taxon>
        <taxon>Hydnangiaceae</taxon>
        <taxon>Laccaria</taxon>
    </lineage>
</organism>